<dbReference type="GO" id="GO:0004252">
    <property type="term" value="F:serine-type endopeptidase activity"/>
    <property type="evidence" value="ECO:0007669"/>
    <property type="project" value="InterPro"/>
</dbReference>
<keyword evidence="1" id="KW-1015">Disulfide bond</keyword>
<dbReference type="AlphaFoldDB" id="A0AAN7MWH8"/>
<gene>
    <name evidence="3" type="ORF">QYF61_021889</name>
</gene>
<dbReference type="PROSITE" id="PS50240">
    <property type="entry name" value="TRYPSIN_DOM"/>
    <property type="match status" value="1"/>
</dbReference>
<feature type="domain" description="Peptidase S1" evidence="2">
    <location>
        <begin position="47"/>
        <end position="125"/>
    </location>
</feature>
<dbReference type="PANTHER" id="PTHR24271">
    <property type="entry name" value="KALLIKREIN-RELATED"/>
    <property type="match status" value="1"/>
</dbReference>
<dbReference type="InterPro" id="IPR043504">
    <property type="entry name" value="Peptidase_S1_PA_chymotrypsin"/>
</dbReference>
<sequence length="127" mass="13343">MTTSMATSSCPMATPLHSLPPHRSLATSLCLVPHLQVQERPSPPVATCPPPTATSTLVSSLARGCDRGPVTVPFVPRVTQGGPLICNGVLQGIVSWGDHPCGQAGKPGVYSQVYNYLPWIRETTGVV</sequence>
<name>A0AAN7MWH8_MYCAM</name>
<dbReference type="Pfam" id="PF00089">
    <property type="entry name" value="Trypsin"/>
    <property type="match status" value="1"/>
</dbReference>
<keyword evidence="4" id="KW-1185">Reference proteome</keyword>
<dbReference type="Proteomes" id="UP001333110">
    <property type="component" value="Unassembled WGS sequence"/>
</dbReference>
<evidence type="ECO:0000259" key="2">
    <source>
        <dbReference type="PROSITE" id="PS50240"/>
    </source>
</evidence>
<proteinExistence type="predicted"/>
<dbReference type="EMBL" id="JAUNZN010000115">
    <property type="protein sequence ID" value="KAK4805342.1"/>
    <property type="molecule type" value="Genomic_DNA"/>
</dbReference>
<dbReference type="PANTHER" id="PTHR24271:SF47">
    <property type="entry name" value="KALLIKREIN-1"/>
    <property type="match status" value="1"/>
</dbReference>
<evidence type="ECO:0000313" key="3">
    <source>
        <dbReference type="EMBL" id="KAK4805342.1"/>
    </source>
</evidence>
<comment type="caution">
    <text evidence="3">The sequence shown here is derived from an EMBL/GenBank/DDBJ whole genome shotgun (WGS) entry which is preliminary data.</text>
</comment>
<dbReference type="InterPro" id="IPR009003">
    <property type="entry name" value="Peptidase_S1_PA"/>
</dbReference>
<organism evidence="3 4">
    <name type="scientific">Mycteria americana</name>
    <name type="common">Wood stork</name>
    <dbReference type="NCBI Taxonomy" id="33587"/>
    <lineage>
        <taxon>Eukaryota</taxon>
        <taxon>Metazoa</taxon>
        <taxon>Chordata</taxon>
        <taxon>Craniata</taxon>
        <taxon>Vertebrata</taxon>
        <taxon>Euteleostomi</taxon>
        <taxon>Archelosauria</taxon>
        <taxon>Archosauria</taxon>
        <taxon>Dinosauria</taxon>
        <taxon>Saurischia</taxon>
        <taxon>Theropoda</taxon>
        <taxon>Coelurosauria</taxon>
        <taxon>Aves</taxon>
        <taxon>Neognathae</taxon>
        <taxon>Neoaves</taxon>
        <taxon>Aequornithes</taxon>
        <taxon>Ciconiiformes</taxon>
        <taxon>Ciconiidae</taxon>
        <taxon>Mycteria</taxon>
    </lineage>
</organism>
<dbReference type="InterPro" id="IPR001254">
    <property type="entry name" value="Trypsin_dom"/>
</dbReference>
<accession>A0AAN7MWH8</accession>
<dbReference type="SUPFAM" id="SSF50494">
    <property type="entry name" value="Trypsin-like serine proteases"/>
    <property type="match status" value="1"/>
</dbReference>
<dbReference type="GO" id="GO:0006508">
    <property type="term" value="P:proteolysis"/>
    <property type="evidence" value="ECO:0007669"/>
    <property type="project" value="InterPro"/>
</dbReference>
<evidence type="ECO:0000256" key="1">
    <source>
        <dbReference type="ARBA" id="ARBA00023157"/>
    </source>
</evidence>
<evidence type="ECO:0000313" key="4">
    <source>
        <dbReference type="Proteomes" id="UP001333110"/>
    </source>
</evidence>
<dbReference type="Gene3D" id="2.40.10.10">
    <property type="entry name" value="Trypsin-like serine proteases"/>
    <property type="match status" value="1"/>
</dbReference>
<reference evidence="3 4" key="1">
    <citation type="journal article" date="2023" name="J. Hered.">
        <title>Chromosome-level genome of the wood stork (Mycteria americana) provides insight into avian chromosome evolution.</title>
        <authorList>
            <person name="Flamio R. Jr."/>
            <person name="Ramstad K.M."/>
        </authorList>
    </citation>
    <scope>NUCLEOTIDE SEQUENCE [LARGE SCALE GENOMIC DNA]</scope>
    <source>
        <strain evidence="3">JAX WOST 10</strain>
    </source>
</reference>
<protein>
    <recommendedName>
        <fullName evidence="2">Peptidase S1 domain-containing protein</fullName>
    </recommendedName>
</protein>